<dbReference type="Gene3D" id="3.30.1150.10">
    <property type="match status" value="1"/>
</dbReference>
<evidence type="ECO:0000313" key="2">
    <source>
        <dbReference type="EMBL" id="NMM50912.1"/>
    </source>
</evidence>
<accession>A0A848JD37</accession>
<keyword evidence="3" id="KW-1185">Reference proteome</keyword>
<reference evidence="2 3" key="1">
    <citation type="submission" date="2020-04" db="EMBL/GenBank/DDBJ databases">
        <title>Flammeovirgaceae bacterium KN852 isolated from deep sea.</title>
        <authorList>
            <person name="Zhang D.-C."/>
        </authorList>
    </citation>
    <scope>NUCLEOTIDE SEQUENCE [LARGE SCALE GENOMIC DNA]</scope>
    <source>
        <strain evidence="2 3">KN852</strain>
    </source>
</reference>
<dbReference type="RefSeq" id="WP_169685275.1">
    <property type="nucleotide sequence ID" value="NZ_JABBNU010000026.1"/>
</dbReference>
<dbReference type="AlphaFoldDB" id="A0A848JD37"/>
<evidence type="ECO:0000256" key="1">
    <source>
        <dbReference type="SAM" id="SignalP"/>
    </source>
</evidence>
<dbReference type="Proteomes" id="UP000559010">
    <property type="component" value="Unassembled WGS sequence"/>
</dbReference>
<protein>
    <recommendedName>
        <fullName evidence="4">TonB-like protein</fullName>
    </recommendedName>
</protein>
<dbReference type="SUPFAM" id="SSF74653">
    <property type="entry name" value="TolA/TonB C-terminal domain"/>
    <property type="match status" value="1"/>
</dbReference>
<name>A0A848JD37_9BACT</name>
<evidence type="ECO:0000313" key="3">
    <source>
        <dbReference type="Proteomes" id="UP000559010"/>
    </source>
</evidence>
<feature type="chain" id="PRO_5032678198" description="TonB-like protein" evidence="1">
    <location>
        <begin position="18"/>
        <end position="222"/>
    </location>
</feature>
<organism evidence="2 3">
    <name type="scientific">Marinigracilibium pacificum</name>
    <dbReference type="NCBI Taxonomy" id="2729599"/>
    <lineage>
        <taxon>Bacteria</taxon>
        <taxon>Pseudomonadati</taxon>
        <taxon>Bacteroidota</taxon>
        <taxon>Cytophagia</taxon>
        <taxon>Cytophagales</taxon>
        <taxon>Flammeovirgaceae</taxon>
        <taxon>Marinigracilibium</taxon>
    </lineage>
</organism>
<gene>
    <name evidence="2" type="ORF">HH304_21060</name>
</gene>
<dbReference type="EMBL" id="JABBNU010000026">
    <property type="protein sequence ID" value="NMM50912.1"/>
    <property type="molecule type" value="Genomic_DNA"/>
</dbReference>
<sequence length="222" mass="25348">MRVIVIILVLLTQNSFAQSIDTVYFGIDGIVASKDSAFFVRYYNYDSSSNRYKYKEWSLIKLSHGYEGSGELISIDPEIRDGEFEEFDPLGNQVTYLYKDNNFIDIVKYQDAEGNQLAPVYPIYLLDSTFYNKEFIVDLKKTIMDSLKAKNSTDILKLCTLAVLGFVIEVDGSSSNIQMIKGCHNILDDQIIEIIKQKKFKSLNHNGLDVRAIVTIPIRVKK</sequence>
<keyword evidence="1" id="KW-0732">Signal</keyword>
<comment type="caution">
    <text evidence="2">The sequence shown here is derived from an EMBL/GenBank/DDBJ whole genome shotgun (WGS) entry which is preliminary data.</text>
</comment>
<proteinExistence type="predicted"/>
<feature type="signal peptide" evidence="1">
    <location>
        <begin position="1"/>
        <end position="17"/>
    </location>
</feature>
<evidence type="ECO:0008006" key="4">
    <source>
        <dbReference type="Google" id="ProtNLM"/>
    </source>
</evidence>